<dbReference type="Gene3D" id="3.40.720.10">
    <property type="entry name" value="Alkaline Phosphatase, subunit A"/>
    <property type="match status" value="1"/>
</dbReference>
<keyword evidence="1" id="KW-1133">Transmembrane helix</keyword>
<evidence type="ECO:0000313" key="3">
    <source>
        <dbReference type="Proteomes" id="UP000232133"/>
    </source>
</evidence>
<protein>
    <recommendedName>
        <fullName evidence="4">Phage holin family protein</fullName>
    </recommendedName>
</protein>
<dbReference type="SUPFAM" id="SSF53649">
    <property type="entry name" value="Alkaline phosphatase-like"/>
    <property type="match status" value="1"/>
</dbReference>
<feature type="transmembrane region" description="Helical" evidence="1">
    <location>
        <begin position="12"/>
        <end position="32"/>
    </location>
</feature>
<dbReference type="Proteomes" id="UP000232133">
    <property type="component" value="Chromosome"/>
</dbReference>
<keyword evidence="1" id="KW-0472">Membrane</keyword>
<evidence type="ECO:0000313" key="2">
    <source>
        <dbReference type="EMBL" id="ATZ60364.1"/>
    </source>
</evidence>
<feature type="transmembrane region" description="Helical" evidence="1">
    <location>
        <begin position="72"/>
        <end position="95"/>
    </location>
</feature>
<dbReference type="GeneID" id="35119315"/>
<feature type="transmembrane region" description="Helical" evidence="1">
    <location>
        <begin position="101"/>
        <end position="126"/>
    </location>
</feature>
<dbReference type="InterPro" id="IPR002591">
    <property type="entry name" value="Phosphodiest/P_Trfase"/>
</dbReference>
<evidence type="ECO:0000256" key="1">
    <source>
        <dbReference type="SAM" id="Phobius"/>
    </source>
</evidence>
<reference evidence="2 3" key="1">
    <citation type="submission" date="2016-10" db="EMBL/GenBank/DDBJ databases">
        <authorList>
            <person name="Varghese N."/>
        </authorList>
    </citation>
    <scope>NUCLEOTIDE SEQUENCE [LARGE SCALE GENOMIC DNA]</scope>
    <source>
        <strain evidence="2 3">KB11</strain>
    </source>
</reference>
<feature type="transmembrane region" description="Helical" evidence="1">
    <location>
        <begin position="44"/>
        <end position="65"/>
    </location>
</feature>
<dbReference type="InterPro" id="IPR007165">
    <property type="entry name" value="Phage_holin_4_2"/>
</dbReference>
<dbReference type="Pfam" id="PF01663">
    <property type="entry name" value="Phosphodiest"/>
    <property type="match status" value="1"/>
</dbReference>
<keyword evidence="1" id="KW-0812">Transmembrane</keyword>
<dbReference type="AlphaFoldDB" id="A0A2H4U8D7"/>
<dbReference type="Pfam" id="PF04020">
    <property type="entry name" value="Phage_holin_4_2"/>
    <property type="match status" value="1"/>
</dbReference>
<proteinExistence type="predicted"/>
<dbReference type="RefSeq" id="WP_100815753.1">
    <property type="nucleotide sequence ID" value="NZ_CP017803.1"/>
</dbReference>
<dbReference type="InterPro" id="IPR017850">
    <property type="entry name" value="Alkaline_phosphatase_core_sf"/>
</dbReference>
<dbReference type="EMBL" id="CP017803">
    <property type="protein sequence ID" value="ATZ60364.1"/>
    <property type="molecule type" value="Genomic_DNA"/>
</dbReference>
<name>A0A2H4U8D7_METSM</name>
<accession>A0A2H4U8D7</accession>
<gene>
    <name evidence="2" type="ORF">BK798_08010</name>
</gene>
<sequence length="713" mass="80723">MENTNYSNVNKAKIILTSIITGIINILIVIAMPMLSADFVLGPWTNAIIIIVLLTVANMILWPIFTKILMRFFIITFGIGALLLNGLMFYGVAYYLPEVKIGIGGALIATLFINIATTLIFNIANIDFYNSYIIKKLSKKVKNKKRAVNKHPGLIMLEIDGLAKEILDEAIKKGYMPTLKRWIENKTHTLKEWETDLSSQTGASQAGILHGNNKNIIAYRWVEKENNNKIIVSSNFSHAPLIEQKISDGNGLLSDKGASRANMFSGDSDDFIFTSSKIIELNKLYNKTWYSVFTTSNSFQRIFVLFLWDILKELKSQIVHKIKNIQPRMKRGIVYATLRAGGNVFLREVVTETLAGDILNGEINSAYATYVGYDEVAHHSGIRDNDVWSVLKEIDLEINRLENAESISKRPYEFVILSDHGQGNGATFKQRYGITLGNFVRRFLPEDMKSLRTDEESDHFRNSYIPKNESIENIREKMDNIKNHDIFEEYESLQNIKEKSIDFLKIDELYKSEQIQTLRKKYSDSLDYIRGYEASQHTTKKASDSELIVLGSGNLGLIYLTQWKHRLTYEEIISLFPDLIPGLVKHPGIGFILVNSLANGGMVIGKNGIYYLESDEIIGENPLANFGKNAPKHLKRHNTFKNMPDILVNSFYDPESGDICAFEELIGSHGGLGGTQTKPFILYPSDWDCPDELVGAKSIYDLLKNGMKKLKEE</sequence>
<organism evidence="2 3">
    <name type="scientific">Methanobrevibacter smithii</name>
    <dbReference type="NCBI Taxonomy" id="2173"/>
    <lineage>
        <taxon>Archaea</taxon>
        <taxon>Methanobacteriati</taxon>
        <taxon>Methanobacteriota</taxon>
        <taxon>Methanomada group</taxon>
        <taxon>Methanobacteria</taxon>
        <taxon>Methanobacteriales</taxon>
        <taxon>Methanobacteriaceae</taxon>
        <taxon>Methanobrevibacter</taxon>
    </lineage>
</organism>
<evidence type="ECO:0008006" key="4">
    <source>
        <dbReference type="Google" id="ProtNLM"/>
    </source>
</evidence>